<sequence>ATRSRALPDPGRPPHRPARRGPPRRRRRPGRLARGEPVRHPCVRHAERRHAGRGDPGDRGDRGRGGRRHPGFRLRTGDAGDRRRHDGDLDQRRLGRPHRGRRRRRLRLRRIAPGRHLLVRLRGDRQLPLPLRLPPVHEGDGDRRV</sequence>
<organism evidence="2">
    <name type="scientific">uncultured Thermomicrobiales bacterium</name>
    <dbReference type="NCBI Taxonomy" id="1645740"/>
    <lineage>
        <taxon>Bacteria</taxon>
        <taxon>Pseudomonadati</taxon>
        <taxon>Thermomicrobiota</taxon>
        <taxon>Thermomicrobia</taxon>
        <taxon>Thermomicrobiales</taxon>
        <taxon>environmental samples</taxon>
    </lineage>
</organism>
<feature type="non-terminal residue" evidence="2">
    <location>
        <position position="145"/>
    </location>
</feature>
<evidence type="ECO:0000313" key="2">
    <source>
        <dbReference type="EMBL" id="CAA9568788.1"/>
    </source>
</evidence>
<feature type="compositionally biased region" description="Basic residues" evidence="1">
    <location>
        <begin position="94"/>
        <end position="107"/>
    </location>
</feature>
<gene>
    <name evidence="2" type="ORF">AVDCRST_MAG19-2555</name>
</gene>
<proteinExistence type="predicted"/>
<dbReference type="EMBL" id="CADCWL010000125">
    <property type="protein sequence ID" value="CAA9568788.1"/>
    <property type="molecule type" value="Genomic_DNA"/>
</dbReference>
<feature type="compositionally biased region" description="Basic residues" evidence="1">
    <location>
        <begin position="41"/>
        <end position="51"/>
    </location>
</feature>
<feature type="region of interest" description="Disordered" evidence="1">
    <location>
        <begin position="1"/>
        <end position="107"/>
    </location>
</feature>
<dbReference type="AlphaFoldDB" id="A0A6J4V529"/>
<accession>A0A6J4V529</accession>
<feature type="non-terminal residue" evidence="2">
    <location>
        <position position="1"/>
    </location>
</feature>
<feature type="compositionally biased region" description="Basic residues" evidence="1">
    <location>
        <begin position="13"/>
        <end position="31"/>
    </location>
</feature>
<evidence type="ECO:0000256" key="1">
    <source>
        <dbReference type="SAM" id="MobiDB-lite"/>
    </source>
</evidence>
<reference evidence="2" key="1">
    <citation type="submission" date="2020-02" db="EMBL/GenBank/DDBJ databases">
        <authorList>
            <person name="Meier V. D."/>
        </authorList>
    </citation>
    <scope>NUCLEOTIDE SEQUENCE</scope>
    <source>
        <strain evidence="2">AVDCRST_MAG19</strain>
    </source>
</reference>
<name>A0A6J4V529_9BACT</name>
<feature type="compositionally biased region" description="Basic and acidic residues" evidence="1">
    <location>
        <begin position="52"/>
        <end position="64"/>
    </location>
</feature>
<feature type="compositionally biased region" description="Basic and acidic residues" evidence="1">
    <location>
        <begin position="75"/>
        <end position="93"/>
    </location>
</feature>
<protein>
    <submittedName>
        <fullName evidence="2">Uncharacterized protein</fullName>
    </submittedName>
</protein>